<dbReference type="GO" id="GO:0005524">
    <property type="term" value="F:ATP binding"/>
    <property type="evidence" value="ECO:0007669"/>
    <property type="project" value="InterPro"/>
</dbReference>
<keyword evidence="3" id="KW-1185">Reference proteome</keyword>
<proteinExistence type="predicted"/>
<sequence length="384" mass="44262">MCLVLRRLSSITSSFICLLLTVMGSNCRDDPQMPQVGQIIEPHTTEVGSFRVLRVIYSGPFSDVYLLGKKTNVNEKFAMKVERQVGNIRPVLKLDVFVLREMNTQTGFPRFIGAGQTPYYKYCIMELLGPDLSKLRRSLDAKKFSTTTALQVCIQTLQRLETLHDHGLLCRDVKAPNFAIGLESRASIIYMLDFGFARKYKDKNGVLMKPRPAAALMGTFLYAPMASHKREEQCRRDDIESWFYMACELLKGTLPWAHLYGVERHQLILEWKQFIRGSGRKEFLRGLPQQFDHILERIDSVSFFDRPDYRYLISQLMFAAEQLSIDLKAPLDWQKNKRLVRKAHWVGELGESNMASDLMRENSDLSTANDVTPVDVETWRVWDS</sequence>
<dbReference type="InterPro" id="IPR000719">
    <property type="entry name" value="Prot_kinase_dom"/>
</dbReference>
<dbReference type="SMART" id="SM00220">
    <property type="entry name" value="S_TKc"/>
    <property type="match status" value="1"/>
</dbReference>
<dbReference type="PANTHER" id="PTHR11909">
    <property type="entry name" value="CASEIN KINASE-RELATED"/>
    <property type="match status" value="1"/>
</dbReference>
<dbReference type="Proteomes" id="UP000887575">
    <property type="component" value="Unassembled WGS sequence"/>
</dbReference>
<keyword evidence="1" id="KW-0732">Signal</keyword>
<organism evidence="3 4">
    <name type="scientific">Mesorhabditis belari</name>
    <dbReference type="NCBI Taxonomy" id="2138241"/>
    <lineage>
        <taxon>Eukaryota</taxon>
        <taxon>Metazoa</taxon>
        <taxon>Ecdysozoa</taxon>
        <taxon>Nematoda</taxon>
        <taxon>Chromadorea</taxon>
        <taxon>Rhabditida</taxon>
        <taxon>Rhabditina</taxon>
        <taxon>Rhabditomorpha</taxon>
        <taxon>Rhabditoidea</taxon>
        <taxon>Rhabditidae</taxon>
        <taxon>Mesorhabditinae</taxon>
        <taxon>Mesorhabditis</taxon>
    </lineage>
</organism>
<dbReference type="Gene3D" id="1.10.510.10">
    <property type="entry name" value="Transferase(Phosphotransferase) domain 1"/>
    <property type="match status" value="1"/>
</dbReference>
<dbReference type="SUPFAM" id="SSF56112">
    <property type="entry name" value="Protein kinase-like (PK-like)"/>
    <property type="match status" value="1"/>
</dbReference>
<evidence type="ECO:0000259" key="2">
    <source>
        <dbReference type="PROSITE" id="PS50011"/>
    </source>
</evidence>
<evidence type="ECO:0000256" key="1">
    <source>
        <dbReference type="SAM" id="SignalP"/>
    </source>
</evidence>
<accession>A0AAF3FB37</accession>
<dbReference type="AlphaFoldDB" id="A0AAF3FB37"/>
<dbReference type="GO" id="GO:0004672">
    <property type="term" value="F:protein kinase activity"/>
    <property type="evidence" value="ECO:0007669"/>
    <property type="project" value="InterPro"/>
</dbReference>
<feature type="domain" description="Protein kinase" evidence="2">
    <location>
        <begin position="50"/>
        <end position="318"/>
    </location>
</feature>
<feature type="signal peptide" evidence="1">
    <location>
        <begin position="1"/>
        <end position="27"/>
    </location>
</feature>
<dbReference type="WBParaSite" id="MBELARI_LOCUS3125">
    <property type="protein sequence ID" value="MBELARI_LOCUS3125"/>
    <property type="gene ID" value="MBELARI_LOCUS3125"/>
</dbReference>
<dbReference type="Pfam" id="PF00069">
    <property type="entry name" value="Pkinase"/>
    <property type="match status" value="1"/>
</dbReference>
<feature type="chain" id="PRO_5042040348" description="Protein kinase domain-containing protein" evidence="1">
    <location>
        <begin position="28"/>
        <end position="384"/>
    </location>
</feature>
<evidence type="ECO:0000313" key="4">
    <source>
        <dbReference type="WBParaSite" id="MBELARI_LOCUS3125"/>
    </source>
</evidence>
<dbReference type="InterPro" id="IPR011009">
    <property type="entry name" value="Kinase-like_dom_sf"/>
</dbReference>
<reference evidence="4" key="1">
    <citation type="submission" date="2024-02" db="UniProtKB">
        <authorList>
            <consortium name="WormBaseParasite"/>
        </authorList>
    </citation>
    <scope>IDENTIFICATION</scope>
</reference>
<protein>
    <recommendedName>
        <fullName evidence="2">Protein kinase domain-containing protein</fullName>
    </recommendedName>
</protein>
<name>A0AAF3FB37_9BILA</name>
<dbReference type="PROSITE" id="PS50011">
    <property type="entry name" value="PROTEIN_KINASE_DOM"/>
    <property type="match status" value="1"/>
</dbReference>
<evidence type="ECO:0000313" key="3">
    <source>
        <dbReference type="Proteomes" id="UP000887575"/>
    </source>
</evidence>
<dbReference type="InterPro" id="IPR050235">
    <property type="entry name" value="CK1_Ser-Thr_kinase"/>
</dbReference>